<dbReference type="InterPro" id="IPR032710">
    <property type="entry name" value="NTF2-like_dom_sf"/>
</dbReference>
<sequence length="144" mass="15590">MTTTDLDTLIRDYLALWNEPDPVARRNLIEAVWLPDAVEILADPPEAVRKSAAELAFAAPVLTVRGHDALERRVRRAYEMFVEPGECVFAPDGPAQPLPAGTVAVPWAMVRRADGARQGGGLTVLAMSADGRIAADHMFVDGSR</sequence>
<dbReference type="EMBL" id="JBIAMX010000022">
    <property type="protein sequence ID" value="MFF0546564.1"/>
    <property type="molecule type" value="Genomic_DNA"/>
</dbReference>
<comment type="caution">
    <text evidence="1">The sequence shown here is derived from an EMBL/GenBank/DDBJ whole genome shotgun (WGS) entry which is preliminary data.</text>
</comment>
<proteinExistence type="predicted"/>
<evidence type="ECO:0008006" key="3">
    <source>
        <dbReference type="Google" id="ProtNLM"/>
    </source>
</evidence>
<keyword evidence="2" id="KW-1185">Reference proteome</keyword>
<name>A0ABW6PVW5_9NOCA</name>
<gene>
    <name evidence="1" type="ORF">ACFYTF_27375</name>
</gene>
<evidence type="ECO:0000313" key="2">
    <source>
        <dbReference type="Proteomes" id="UP001601444"/>
    </source>
</evidence>
<dbReference type="Proteomes" id="UP001601444">
    <property type="component" value="Unassembled WGS sequence"/>
</dbReference>
<dbReference type="SUPFAM" id="SSF54427">
    <property type="entry name" value="NTF2-like"/>
    <property type="match status" value="1"/>
</dbReference>
<reference evidence="1 2" key="1">
    <citation type="submission" date="2024-10" db="EMBL/GenBank/DDBJ databases">
        <title>The Natural Products Discovery Center: Release of the First 8490 Sequenced Strains for Exploring Actinobacteria Biosynthetic Diversity.</title>
        <authorList>
            <person name="Kalkreuter E."/>
            <person name="Kautsar S.A."/>
            <person name="Yang D."/>
            <person name="Bader C.D."/>
            <person name="Teijaro C.N."/>
            <person name="Fluegel L."/>
            <person name="Davis C.M."/>
            <person name="Simpson J.R."/>
            <person name="Lauterbach L."/>
            <person name="Steele A.D."/>
            <person name="Gui C."/>
            <person name="Meng S."/>
            <person name="Li G."/>
            <person name="Viehrig K."/>
            <person name="Ye F."/>
            <person name="Su P."/>
            <person name="Kiefer A.F."/>
            <person name="Nichols A."/>
            <person name="Cepeda A.J."/>
            <person name="Yan W."/>
            <person name="Fan B."/>
            <person name="Jiang Y."/>
            <person name="Adhikari A."/>
            <person name="Zheng C.-J."/>
            <person name="Schuster L."/>
            <person name="Cowan T.M."/>
            <person name="Smanski M.J."/>
            <person name="Chevrette M.G."/>
            <person name="De Carvalho L.P.S."/>
            <person name="Shen B."/>
        </authorList>
    </citation>
    <scope>NUCLEOTIDE SEQUENCE [LARGE SCALE GENOMIC DNA]</scope>
    <source>
        <strain evidence="1 2">NPDC004045</strain>
    </source>
</reference>
<protein>
    <recommendedName>
        <fullName evidence="3">SnoaL-like domain-containing protein</fullName>
    </recommendedName>
</protein>
<evidence type="ECO:0000313" key="1">
    <source>
        <dbReference type="EMBL" id="MFF0546564.1"/>
    </source>
</evidence>
<accession>A0ABW6PVW5</accession>
<dbReference type="RefSeq" id="WP_387702891.1">
    <property type="nucleotide sequence ID" value="NZ_JBIAMX010000022.1"/>
</dbReference>
<organism evidence="1 2">
    <name type="scientific">Nocardia thailandica</name>
    <dbReference type="NCBI Taxonomy" id="257275"/>
    <lineage>
        <taxon>Bacteria</taxon>
        <taxon>Bacillati</taxon>
        <taxon>Actinomycetota</taxon>
        <taxon>Actinomycetes</taxon>
        <taxon>Mycobacteriales</taxon>
        <taxon>Nocardiaceae</taxon>
        <taxon>Nocardia</taxon>
    </lineage>
</organism>
<dbReference type="Gene3D" id="3.10.450.50">
    <property type="match status" value="1"/>
</dbReference>